<evidence type="ECO:0000313" key="2">
    <source>
        <dbReference type="EMBL" id="MBM7083160.1"/>
    </source>
</evidence>
<sequence length="270" mass="29470">MVADAGNPTRHVVLMVDIERYSGRNNVLQHRAQQALTEVMRAAWEELGIVLPGTLRQDNGDSQFAVLPPETSERRVLRIAPLLDRLLREHNQGLSAEARVRVRVGVHQGLVHLDSANGFAGSAVVTVCRLVDSPQLKSMLRRFPRAEVALVVSDLIYQDVVRQYQDLPQDQFLPITASLPDKGFAAPAWVFVPGQDAAASTVPDAFPADPQERTDLNRVDRPQEVGTPQPPAAGQVFQHITSHGPAAFGNGNTVTTYGSADDTRPGRSPR</sequence>
<evidence type="ECO:0000313" key="3">
    <source>
        <dbReference type="Proteomes" id="UP000809587"/>
    </source>
</evidence>
<feature type="compositionally biased region" description="Basic and acidic residues" evidence="1">
    <location>
        <begin position="210"/>
        <end position="223"/>
    </location>
</feature>
<feature type="region of interest" description="Disordered" evidence="1">
    <location>
        <begin position="200"/>
        <end position="270"/>
    </location>
</feature>
<protein>
    <recommendedName>
        <fullName evidence="4">Guanylate cyclase domain-containing protein</fullName>
    </recommendedName>
</protein>
<dbReference type="InterPro" id="IPR029787">
    <property type="entry name" value="Nucleotide_cyclase"/>
</dbReference>
<proteinExistence type="predicted"/>
<dbReference type="Gene3D" id="3.30.70.1230">
    <property type="entry name" value="Nucleotide cyclase"/>
    <property type="match status" value="1"/>
</dbReference>
<dbReference type="EMBL" id="JAFEUO010000003">
    <property type="protein sequence ID" value="MBM7083160.1"/>
    <property type="molecule type" value="Genomic_DNA"/>
</dbReference>
<dbReference type="SUPFAM" id="SSF55073">
    <property type="entry name" value="Nucleotide cyclase"/>
    <property type="match status" value="1"/>
</dbReference>
<comment type="caution">
    <text evidence="2">The sequence shown here is derived from an EMBL/GenBank/DDBJ whole genome shotgun (WGS) entry which is preliminary data.</text>
</comment>
<reference evidence="2 3" key="1">
    <citation type="submission" date="2021-02" db="EMBL/GenBank/DDBJ databases">
        <authorList>
            <person name="Lee D.-H."/>
        </authorList>
    </citation>
    <scope>NUCLEOTIDE SEQUENCE [LARGE SCALE GENOMIC DNA]</scope>
    <source>
        <strain evidence="2 3">MMS20-R2-29</strain>
    </source>
</reference>
<keyword evidence="3" id="KW-1185">Reference proteome</keyword>
<evidence type="ECO:0008006" key="4">
    <source>
        <dbReference type="Google" id="ProtNLM"/>
    </source>
</evidence>
<evidence type="ECO:0000256" key="1">
    <source>
        <dbReference type="SAM" id="MobiDB-lite"/>
    </source>
</evidence>
<accession>A0ABS2J9D6</accession>
<feature type="compositionally biased region" description="Basic and acidic residues" evidence="1">
    <location>
        <begin position="261"/>
        <end position="270"/>
    </location>
</feature>
<dbReference type="Proteomes" id="UP000809587">
    <property type="component" value="Unassembled WGS sequence"/>
</dbReference>
<gene>
    <name evidence="2" type="ORF">JQN84_11585</name>
</gene>
<name>A0ABS2J9D6_9ACTN</name>
<organism evidence="2 3">
    <name type="scientific">Micromonospora humidisoli</name>
    <dbReference type="NCBI Taxonomy" id="2807622"/>
    <lineage>
        <taxon>Bacteria</taxon>
        <taxon>Bacillati</taxon>
        <taxon>Actinomycetota</taxon>
        <taxon>Actinomycetes</taxon>
        <taxon>Micromonosporales</taxon>
        <taxon>Micromonosporaceae</taxon>
        <taxon>Micromonospora</taxon>
    </lineage>
</organism>